<dbReference type="GO" id="GO:0003994">
    <property type="term" value="F:aconitate hydratase activity"/>
    <property type="evidence" value="ECO:0007669"/>
    <property type="project" value="UniProtKB-EC"/>
</dbReference>
<name>A0ABD3GB62_9MARC</name>
<keyword evidence="4" id="KW-0004">4Fe-4S</keyword>
<dbReference type="FunFam" id="3.20.19.10:FF:000001">
    <property type="entry name" value="Aconitate hydratase"/>
    <property type="match status" value="1"/>
</dbReference>
<dbReference type="InterPro" id="IPR015931">
    <property type="entry name" value="Acnase/IPM_dHydase_lsu_aba_1/3"/>
</dbReference>
<evidence type="ECO:0000256" key="2">
    <source>
        <dbReference type="ARBA" id="ARBA00007185"/>
    </source>
</evidence>
<evidence type="ECO:0000259" key="11">
    <source>
        <dbReference type="Pfam" id="PF00694"/>
    </source>
</evidence>
<sequence length="1046" mass="113053">MPINTYSSTLIRTSRAVSRGEAKKAAAAAAANSTAFASPFPASSSSRAVHSAAAAGLGGLPAAVAPVLRSQPVVEASKGLVSNLQLRLRSHLLASSPLRNPNFAASISLYRAGSSFSASSLASPAGARFVAAAGSAASRLSIRDFSTMGSSGNPFDTVLTDLPKPGGGIYGKYYSLPKLNDKRIDKLPYSIRYLLESAVRNCDNFQVLEKDVEKIIDWEKTSPQQVEIPFKPARVLLQDFTGVPAVVDLAAMRDAIKRLGGDPTKINPLIPVDLVIDHSVQVDVARRPNALKSNMELEFGRNKERFAFLKWGATAFRNMLVVPPGSGIVHQVNLEYLARVVFNNEGILYPDSLVGTDSHTTMIDGLGVAGWGVGGIEAEASMLGQPMSMVLPGVVGFKLTGKLKTGVTATDLVLTVTQMLRKHGVVGKFVEFYGEGMGQLALADRATIANMSPEYGATMGFFPVDSVTLDYLRLTGRGDEKVDMVEAYLRANNLFIDHDEPHEENVYSSYLSLDLNTVEPCVSGPKRPHDRVTLKEMKADWHSCLDSKVGFKGFGIPKEEQGAVAKFDYHGEPAELKHGDVVIAAITSCTNTSNPTVMLGAGLVAKKAAEKGLFVKPWIKTSLAPGSGVVTKYLAESGLNKYLDEQGFSLVGYGCTTCIGNSGELDETVSTTIADNDIVAAAVLSGNRNFEGRVHPLTRANYLASPPLVVAYALAGTVDIDFQTEPIGTGKDGNPVFLRDIWPTSEEIAEVEKKAVLPTMFRETYEAITKGNLMWNDLPAPEGDLYEWDPQSTYVHDPPFFKSMSKDPPGGHGVKDAFCLLNFGDSITTDHISPAGNIAKESPAAKYLVSKGVDRKDFNSYGSRRGNDEIMARGTFANIRIVNKFLEGEVGPKTIHVPTKEKMFIYDAAMKYREEGLDTIILAGAEYGSGSSRDWAAKGPYLQGVKAVIAKSFERIHRSNLVGMGIIPLCFKEGEDAETLGLTGYERYTIDLPTDVKEIKPGQDVVVKTDNGKEFTCVIRFDTAVELTYFEHGGILHYVLRQLLHS</sequence>
<keyword evidence="8" id="KW-0456">Lyase</keyword>
<dbReference type="PROSITE" id="PS00450">
    <property type="entry name" value="ACONITASE_1"/>
    <property type="match status" value="1"/>
</dbReference>
<dbReference type="CDD" id="cd01586">
    <property type="entry name" value="AcnA_IRP"/>
    <property type="match status" value="1"/>
</dbReference>
<dbReference type="AlphaFoldDB" id="A0ABD3GB62"/>
<dbReference type="Pfam" id="PF00330">
    <property type="entry name" value="Aconitase"/>
    <property type="match status" value="1"/>
</dbReference>
<dbReference type="InterPro" id="IPR018136">
    <property type="entry name" value="Aconitase_4Fe-4S_BS"/>
</dbReference>
<dbReference type="GO" id="GO:0051539">
    <property type="term" value="F:4 iron, 4 sulfur cluster binding"/>
    <property type="evidence" value="ECO:0007669"/>
    <property type="project" value="UniProtKB-KW"/>
</dbReference>
<dbReference type="Pfam" id="PF00694">
    <property type="entry name" value="Aconitase_C"/>
    <property type="match status" value="1"/>
</dbReference>
<keyword evidence="7" id="KW-0411">Iron-sulfur</keyword>
<dbReference type="InterPro" id="IPR015928">
    <property type="entry name" value="Aconitase/3IPM_dehydase_swvl"/>
</dbReference>
<accession>A0ABD3GB62</accession>
<dbReference type="NCBIfam" id="NF006757">
    <property type="entry name" value="PRK09277.1"/>
    <property type="match status" value="1"/>
</dbReference>
<dbReference type="EMBL" id="JBJQOH010000008">
    <property type="protein sequence ID" value="KAL3676193.1"/>
    <property type="molecule type" value="Genomic_DNA"/>
</dbReference>
<keyword evidence="13" id="KW-1185">Reference proteome</keyword>
<evidence type="ECO:0000256" key="3">
    <source>
        <dbReference type="ARBA" id="ARBA00012926"/>
    </source>
</evidence>
<comment type="similarity">
    <text evidence="2">Belongs to the aconitase/IPM isomerase family.</text>
</comment>
<feature type="domain" description="Aconitase A/isopropylmalate dehydratase small subunit swivel" evidence="11">
    <location>
        <begin position="845"/>
        <end position="973"/>
    </location>
</feature>
<organism evidence="12 13">
    <name type="scientific">Riccia sorocarpa</name>
    <dbReference type="NCBI Taxonomy" id="122646"/>
    <lineage>
        <taxon>Eukaryota</taxon>
        <taxon>Viridiplantae</taxon>
        <taxon>Streptophyta</taxon>
        <taxon>Embryophyta</taxon>
        <taxon>Marchantiophyta</taxon>
        <taxon>Marchantiopsida</taxon>
        <taxon>Marchantiidae</taxon>
        <taxon>Marchantiales</taxon>
        <taxon>Ricciaceae</taxon>
        <taxon>Riccia</taxon>
    </lineage>
</organism>
<keyword evidence="5" id="KW-0479">Metal-binding</keyword>
<evidence type="ECO:0000313" key="13">
    <source>
        <dbReference type="Proteomes" id="UP001633002"/>
    </source>
</evidence>
<reference evidence="12 13" key="1">
    <citation type="submission" date="2024-09" db="EMBL/GenBank/DDBJ databases">
        <title>Chromosome-scale assembly of Riccia sorocarpa.</title>
        <authorList>
            <person name="Paukszto L."/>
        </authorList>
    </citation>
    <scope>NUCLEOTIDE SEQUENCE [LARGE SCALE GENOMIC DNA]</scope>
    <source>
        <strain evidence="12">LP-2024</strain>
        <tissue evidence="12">Aerial parts of the thallus</tissue>
    </source>
</reference>
<dbReference type="Gene3D" id="6.10.190.10">
    <property type="match status" value="1"/>
</dbReference>
<dbReference type="PROSITE" id="PS01244">
    <property type="entry name" value="ACONITASE_2"/>
    <property type="match status" value="1"/>
</dbReference>
<protein>
    <recommendedName>
        <fullName evidence="3">aconitate hydratase</fullName>
        <ecNumber evidence="3">4.2.1.3</ecNumber>
    </recommendedName>
</protein>
<comment type="catalytic activity">
    <reaction evidence="9">
        <text>citrate = D-threo-isocitrate</text>
        <dbReference type="Rhea" id="RHEA:10336"/>
        <dbReference type="ChEBI" id="CHEBI:15562"/>
        <dbReference type="ChEBI" id="CHEBI:16947"/>
        <dbReference type="EC" id="4.2.1.3"/>
    </reaction>
</comment>
<dbReference type="SUPFAM" id="SSF52016">
    <property type="entry name" value="LeuD/IlvD-like"/>
    <property type="match status" value="1"/>
</dbReference>
<evidence type="ECO:0000256" key="8">
    <source>
        <dbReference type="ARBA" id="ARBA00023239"/>
    </source>
</evidence>
<dbReference type="NCBIfam" id="TIGR01341">
    <property type="entry name" value="aconitase_1"/>
    <property type="match status" value="1"/>
</dbReference>
<evidence type="ECO:0000259" key="10">
    <source>
        <dbReference type="Pfam" id="PF00330"/>
    </source>
</evidence>
<evidence type="ECO:0000256" key="4">
    <source>
        <dbReference type="ARBA" id="ARBA00022485"/>
    </source>
</evidence>
<dbReference type="PANTHER" id="PTHR11670">
    <property type="entry name" value="ACONITASE/IRON-RESPONSIVE ELEMENT FAMILY MEMBER"/>
    <property type="match status" value="1"/>
</dbReference>
<dbReference type="InterPro" id="IPR036008">
    <property type="entry name" value="Aconitase_4Fe-4S_dom"/>
</dbReference>
<dbReference type="GO" id="GO:0006101">
    <property type="term" value="P:citrate metabolic process"/>
    <property type="evidence" value="ECO:0007669"/>
    <property type="project" value="UniProtKB-ARBA"/>
</dbReference>
<comment type="cofactor">
    <cofactor evidence="1">
        <name>[4Fe-4S] cluster</name>
        <dbReference type="ChEBI" id="CHEBI:49883"/>
    </cofactor>
</comment>
<evidence type="ECO:0000256" key="1">
    <source>
        <dbReference type="ARBA" id="ARBA00001966"/>
    </source>
</evidence>
<dbReference type="InterPro" id="IPR000573">
    <property type="entry name" value="AconitaseA/IPMdHydase_ssu_swvl"/>
</dbReference>
<feature type="domain" description="Aconitase/3-isopropylmalate dehydratase large subunit alpha/beta/alpha" evidence="10">
    <location>
        <begin position="213"/>
        <end position="716"/>
    </location>
</feature>
<dbReference type="FunFam" id="3.30.499.10:FF:000002">
    <property type="entry name" value="Aconitate hydratase"/>
    <property type="match status" value="1"/>
</dbReference>
<evidence type="ECO:0000256" key="7">
    <source>
        <dbReference type="ARBA" id="ARBA00023014"/>
    </source>
</evidence>
<dbReference type="SUPFAM" id="SSF53732">
    <property type="entry name" value="Aconitase iron-sulfur domain"/>
    <property type="match status" value="1"/>
</dbReference>
<evidence type="ECO:0000313" key="12">
    <source>
        <dbReference type="EMBL" id="KAL3676193.1"/>
    </source>
</evidence>
<dbReference type="PRINTS" id="PR00415">
    <property type="entry name" value="ACONITASE"/>
</dbReference>
<comment type="caution">
    <text evidence="12">The sequence shown here is derived from an EMBL/GenBank/DDBJ whole genome shotgun (WGS) entry which is preliminary data.</text>
</comment>
<dbReference type="FunFam" id="3.30.499.10:FF:000005">
    <property type="entry name" value="cytoplasmic aconitate hydratase"/>
    <property type="match status" value="1"/>
</dbReference>
<gene>
    <name evidence="12" type="ORF">R1sor_026141</name>
</gene>
<dbReference type="Proteomes" id="UP001633002">
    <property type="component" value="Unassembled WGS sequence"/>
</dbReference>
<evidence type="ECO:0000256" key="9">
    <source>
        <dbReference type="ARBA" id="ARBA00023501"/>
    </source>
</evidence>
<dbReference type="InterPro" id="IPR006249">
    <property type="entry name" value="Aconitase/IRP2"/>
</dbReference>
<dbReference type="Gene3D" id="3.20.19.10">
    <property type="entry name" value="Aconitase, domain 4"/>
    <property type="match status" value="1"/>
</dbReference>
<dbReference type="Gene3D" id="3.30.499.10">
    <property type="entry name" value="Aconitase, domain 3"/>
    <property type="match status" value="2"/>
</dbReference>
<evidence type="ECO:0000256" key="6">
    <source>
        <dbReference type="ARBA" id="ARBA00023004"/>
    </source>
</evidence>
<dbReference type="InterPro" id="IPR044137">
    <property type="entry name" value="AcnA_IRP_Swivel"/>
</dbReference>
<proteinExistence type="inferred from homology"/>
<keyword evidence="6" id="KW-0408">Iron</keyword>
<dbReference type="EC" id="4.2.1.3" evidence="3"/>
<dbReference type="InterPro" id="IPR001030">
    <property type="entry name" value="Acoase/IPM_deHydtase_lsu_aba"/>
</dbReference>
<dbReference type="CDD" id="cd01580">
    <property type="entry name" value="AcnA_IRP_Swivel"/>
    <property type="match status" value="1"/>
</dbReference>
<dbReference type="NCBIfam" id="NF009520">
    <property type="entry name" value="PRK12881.1"/>
    <property type="match status" value="1"/>
</dbReference>
<dbReference type="GO" id="GO:0046872">
    <property type="term" value="F:metal ion binding"/>
    <property type="evidence" value="ECO:0007669"/>
    <property type="project" value="UniProtKB-KW"/>
</dbReference>
<evidence type="ECO:0000256" key="5">
    <source>
        <dbReference type="ARBA" id="ARBA00022723"/>
    </source>
</evidence>
<dbReference type="GO" id="GO:0006102">
    <property type="term" value="P:isocitrate metabolic process"/>
    <property type="evidence" value="ECO:0007669"/>
    <property type="project" value="UniProtKB-ARBA"/>
</dbReference>